<protein>
    <submittedName>
        <fullName evidence="2">Uncharacterized protein LOC125421964</fullName>
    </submittedName>
</protein>
<evidence type="ECO:0000313" key="1">
    <source>
        <dbReference type="Proteomes" id="UP001652623"/>
    </source>
</evidence>
<dbReference type="PANTHER" id="PTHR33785">
    <property type="entry name" value="OS06G0550800 PROTEIN"/>
    <property type="match status" value="1"/>
</dbReference>
<dbReference type="Pfam" id="PF07939">
    <property type="entry name" value="DUF1685"/>
    <property type="match status" value="1"/>
</dbReference>
<dbReference type="GeneID" id="125421964"/>
<dbReference type="PANTHER" id="PTHR33785:SF12">
    <property type="entry name" value="DUF1685 FAMILY PROTEIN"/>
    <property type="match status" value="1"/>
</dbReference>
<organism evidence="1 2">
    <name type="scientific">Ziziphus jujuba</name>
    <name type="common">Chinese jujube</name>
    <name type="synonym">Ziziphus sativa</name>
    <dbReference type="NCBI Taxonomy" id="326968"/>
    <lineage>
        <taxon>Eukaryota</taxon>
        <taxon>Viridiplantae</taxon>
        <taxon>Streptophyta</taxon>
        <taxon>Embryophyta</taxon>
        <taxon>Tracheophyta</taxon>
        <taxon>Spermatophyta</taxon>
        <taxon>Magnoliopsida</taxon>
        <taxon>eudicotyledons</taxon>
        <taxon>Gunneridae</taxon>
        <taxon>Pentapetalae</taxon>
        <taxon>rosids</taxon>
        <taxon>fabids</taxon>
        <taxon>Rosales</taxon>
        <taxon>Rhamnaceae</taxon>
        <taxon>Paliureae</taxon>
        <taxon>Ziziphus</taxon>
    </lineage>
</organism>
<dbReference type="RefSeq" id="XP_060672494.1">
    <property type="nucleotide sequence ID" value="XM_060816511.1"/>
</dbReference>
<sequence length="255" mass="29384">MAAEEVLNLFDSYWFEHAIFSSISSSQSQEIIKANLSRQIPEEIQEPEFSRLPIMHVRSLSEQLLDTKTSFLSDYLSPKSVLINTSKLQTILSGKEVAEFSEENTVKKEEVEEISMKKTTCGRRITRKKKGSSKSLSDLEFDELKGFMDLGFVFTEEDNKDSELVSIIPGLQRLGKKEEENNKEKGKKEKNINDADCSHVVLRPYLSEAWDVLDYQRKKEKPLMMMNWRKTALGNEIDMKDHLRLWAHSVASSVR</sequence>
<gene>
    <name evidence="2" type="primary">LOC125421964</name>
</gene>
<dbReference type="Proteomes" id="UP001652623">
    <property type="component" value="Chromosome 4"/>
</dbReference>
<name>A0ABM4A6Y5_ZIZJJ</name>
<keyword evidence="1" id="KW-1185">Reference proteome</keyword>
<dbReference type="InterPro" id="IPR012881">
    <property type="entry name" value="DUF1685"/>
</dbReference>
<accession>A0ABM4A6Y5</accession>
<proteinExistence type="predicted"/>
<evidence type="ECO:0000313" key="2">
    <source>
        <dbReference type="RefSeq" id="XP_060672494.1"/>
    </source>
</evidence>
<reference evidence="2" key="1">
    <citation type="submission" date="2025-08" db="UniProtKB">
        <authorList>
            <consortium name="RefSeq"/>
        </authorList>
    </citation>
    <scope>IDENTIFICATION</scope>
    <source>
        <tissue evidence="2">Seedling</tissue>
    </source>
</reference>